<dbReference type="Proteomes" id="UP000012112">
    <property type="component" value="Unassembled WGS sequence"/>
</dbReference>
<evidence type="ECO:0000313" key="1">
    <source>
        <dbReference type="EMBL" id="EMO53876.1"/>
    </source>
</evidence>
<dbReference type="EMBL" id="AKWD02000033">
    <property type="protein sequence ID" value="EMO53876.1"/>
    <property type="molecule type" value="Genomic_DNA"/>
</dbReference>
<gene>
    <name evidence="1" type="ORF">LEP1GSC172_3282</name>
</gene>
<proteinExistence type="predicted"/>
<evidence type="ECO:0000313" key="2">
    <source>
        <dbReference type="Proteomes" id="UP000012112"/>
    </source>
</evidence>
<dbReference type="AlphaFoldDB" id="M6VFQ4"/>
<name>M6VFQ4_9LEPT</name>
<organism evidence="1 2">
    <name type="scientific">Leptospira noguchii</name>
    <dbReference type="NCBI Taxonomy" id="28182"/>
    <lineage>
        <taxon>Bacteria</taxon>
        <taxon>Pseudomonadati</taxon>
        <taxon>Spirochaetota</taxon>
        <taxon>Spirochaetia</taxon>
        <taxon>Leptospirales</taxon>
        <taxon>Leptospiraceae</taxon>
        <taxon>Leptospira</taxon>
    </lineage>
</organism>
<sequence>MGSIIAKYWLRGTEQKSLKSTQISNGLMTKMVLCRTILPSVRMRLEDFESAKVIKEKI</sequence>
<accession>M6VFQ4</accession>
<reference evidence="1 2" key="1">
    <citation type="submission" date="2013-01" db="EMBL/GenBank/DDBJ databases">
        <authorList>
            <person name="Harkins D.M."/>
            <person name="Durkin A.S."/>
            <person name="Brinkac L.M."/>
            <person name="Haft D.H."/>
            <person name="Selengut J.D."/>
            <person name="Sanka R."/>
            <person name="DePew J."/>
            <person name="Purushe J."/>
            <person name="Matthias M.A."/>
            <person name="Vinetz J.M."/>
            <person name="Sutton G.G."/>
            <person name="Nierman W.C."/>
            <person name="Fouts D.E."/>
        </authorList>
    </citation>
    <scope>NUCLEOTIDE SEQUENCE [LARGE SCALE GENOMIC DNA]</scope>
    <source>
        <strain evidence="1 2">HAI1536</strain>
    </source>
</reference>
<protein>
    <submittedName>
        <fullName evidence="1">Uncharacterized protein</fullName>
    </submittedName>
</protein>
<comment type="caution">
    <text evidence="1">The sequence shown here is derived from an EMBL/GenBank/DDBJ whole genome shotgun (WGS) entry which is preliminary data.</text>
</comment>